<reference evidence="1 2" key="1">
    <citation type="journal article" date="2010" name="Stand. Genomic Sci.">
        <title>Complete genome sequence of Thermaerobacter marianensis type strain (7p75a).</title>
        <authorList>
            <person name="Han C."/>
            <person name="Gu W."/>
            <person name="Zhang X."/>
            <person name="Lapidus A."/>
            <person name="Nolan M."/>
            <person name="Copeland A."/>
            <person name="Lucas S."/>
            <person name="Del Rio T.G."/>
            <person name="Tice H."/>
            <person name="Cheng J.F."/>
            <person name="Tapia R."/>
            <person name="Goodwin L."/>
            <person name="Pitluck S."/>
            <person name="Pagani I."/>
            <person name="Ivanova N."/>
            <person name="Mavromatis K."/>
            <person name="Mikhailova N."/>
            <person name="Pati A."/>
            <person name="Chen A."/>
            <person name="Palaniappan K."/>
            <person name="Land M."/>
            <person name="Hauser L."/>
            <person name="Chang Y.J."/>
            <person name="Jeffries C.D."/>
            <person name="Schneider S."/>
            <person name="Rohde M."/>
            <person name="Goker M."/>
            <person name="Pukall R."/>
            <person name="Woyke T."/>
            <person name="Bristow J."/>
            <person name="Eisen J.A."/>
            <person name="Markowitz V."/>
            <person name="Hugenholtz P."/>
            <person name="Kyrpides N.C."/>
            <person name="Klenk H.P."/>
            <person name="Detter J.C."/>
        </authorList>
    </citation>
    <scope>NUCLEOTIDE SEQUENCE [LARGE SCALE GENOMIC DNA]</scope>
    <source>
        <strain evidence="2">ATCC 700841 / DSM 12885 / JCM 10246 / 7p75a</strain>
    </source>
</reference>
<sequence length="65" mass="6895">MRCPVCAGNATGRIGQNEWYCWECCIEFQDLGSGQVDCFVLDSEGNRVRLVGGAGAANGRAPVEG</sequence>
<protein>
    <submittedName>
        <fullName evidence="1">Uncharacterized protein</fullName>
    </submittedName>
</protein>
<proteinExistence type="predicted"/>
<dbReference type="RefSeq" id="WP_013495645.1">
    <property type="nucleotide sequence ID" value="NC_014831.1"/>
</dbReference>
<evidence type="ECO:0000313" key="1">
    <source>
        <dbReference type="EMBL" id="ADU51340.1"/>
    </source>
</evidence>
<reference evidence="2" key="2">
    <citation type="journal article" date="2010" name="Stand. Genomic Sci.">
        <title>Complete genome sequence of Thermaerobacter marianensis type strain (7p75aT).</title>
        <authorList>
            <person name="Han C."/>
            <person name="Gu W."/>
            <person name="Zhang X."/>
            <person name="Lapidus A."/>
            <person name="Nolan M."/>
            <person name="Copeland A."/>
            <person name="Lucas S."/>
            <person name="Glavina Del Rio T."/>
            <person name="Tice H."/>
            <person name="Cheng J."/>
            <person name="Tapia R."/>
            <person name="Goodwin L."/>
            <person name="Pitluck S."/>
            <person name="Pagani I."/>
            <person name="Ivanova N."/>
            <person name="Mavromatis K."/>
            <person name="Mikhailova N."/>
            <person name="Pati A."/>
            <person name="Chen A."/>
            <person name="Palaniappan K."/>
            <person name="Land M."/>
            <person name="Hauser L."/>
            <person name="Chang Y."/>
            <person name="Jeffries C."/>
            <person name="Schneider S."/>
            <person name="Rohde M."/>
            <person name="Goker M."/>
            <person name="Pukall R."/>
            <person name="Woyke T."/>
            <person name="Bristow J."/>
            <person name="Eisen J."/>
            <person name="Markowitz V."/>
            <person name="Hugenholtz P."/>
            <person name="Kyrpides N."/>
            <person name="Klenk H."/>
            <person name="Detter J."/>
        </authorList>
    </citation>
    <scope>NUCLEOTIDE SEQUENCE [LARGE SCALE GENOMIC DNA]</scope>
    <source>
        <strain evidence="2">ATCC 700841 / DSM 12885 / JCM 10246 / 7p75a</strain>
    </source>
</reference>
<dbReference type="STRING" id="644966.Tmar_1227"/>
<dbReference type="OrthoDB" id="1798711at2"/>
<dbReference type="KEGG" id="tmr:Tmar_1227"/>
<gene>
    <name evidence="1" type="ordered locus">Tmar_1227</name>
</gene>
<organism evidence="1 2">
    <name type="scientific">Thermaerobacter marianensis (strain ATCC 700841 / DSM 12885 / JCM 10246 / 7p75a)</name>
    <dbReference type="NCBI Taxonomy" id="644966"/>
    <lineage>
        <taxon>Bacteria</taxon>
        <taxon>Bacillati</taxon>
        <taxon>Bacillota</taxon>
        <taxon>Clostridia</taxon>
        <taxon>Eubacteriales</taxon>
        <taxon>Clostridiales Family XVII. Incertae Sedis</taxon>
        <taxon>Thermaerobacter</taxon>
    </lineage>
</organism>
<accession>E6SLA9</accession>
<dbReference type="AlphaFoldDB" id="E6SLA9"/>
<dbReference type="Proteomes" id="UP000008915">
    <property type="component" value="Chromosome"/>
</dbReference>
<keyword evidence="2" id="KW-1185">Reference proteome</keyword>
<evidence type="ECO:0000313" key="2">
    <source>
        <dbReference type="Proteomes" id="UP000008915"/>
    </source>
</evidence>
<name>E6SLA9_THEM7</name>
<dbReference type="EMBL" id="CP002344">
    <property type="protein sequence ID" value="ADU51340.1"/>
    <property type="molecule type" value="Genomic_DNA"/>
</dbReference>
<dbReference type="HOGENOM" id="CLU_198029_1_0_9"/>